<sequence length="866" mass="98806">KRTPHVRVFDGTDKTVPKTLKDNTVIDQIEEINDERKNNFFEADIVLTQQDVHERGVDTSETGDAKGAKVEVESIGHKRKGIRTRRKIWPSRIIPAAISSGMNDVRPNILAAMKEIQDVSCVRFKDKEGADKHWIQFVRKKGCSSKVGREYSVPGKQEVSIGIGCNSKGIILHEIMHAIGFWHEQSRTDRDKYLSVQWQNIKQGQEKNFNKYPASEVDFAGGMYDFDSLMHYGNYAFSKNRKPTLVALKNPKLQFGRTLKLSKTDILQLNAMYDCKTRQGSWSSWTDWGPCDQKCTVIRERFCAAKDKSKCPGVDADGIQTQKKRCETEECNVPLNGSWGRWGPWSACSVTCGKGYQTRSRMCDDPPPQFGGDICEGMLVEVQKCEGKAKKCKKGRAKSRKKKGQGTGKQKRIFSKHASELEMGTMQATVIFCLLWSSVTCPNFISGISRRNGTRKLFRLEKQDDAVLNSIEGLNTDIRNNLYEADIVLSDEEKKQVDQREEGDADGPGAAEDLIKRNAVRNRQKLWKSRVVPYRISPALYRAKSVIMAAIKEFHRHTCLRFKPRGKERSWIRFVKRPGCWSRVGKQFSSTGPQLLSVGPGCDKKGIIMHELMHAVGFWHEQSRTDRNKYVEVLWENVAKGQAHNFNKYSHGKLDYLGAMYDFQSLMHYGSRAFSKNGKRTIKALKQPGVEFGQRKGFSETDIQQLNALYDCKTDSSHPWSSWTKFGPCNDRCQKIRQRFCMSRDRNQCYGVGTYGIQKQTETCSLNECYGKSVLVQRNFNDLLSDFSQCYHHHHHHHLMGMNYFTFVAPIPGHWGRWSSWSSCGVTCGPGHRFRSRLCDDPPPKYGGTKCLGTRVQAERCWNKNC</sequence>
<keyword evidence="3 7" id="KW-0378">Hydrolase</keyword>
<dbReference type="CDD" id="cd04280">
    <property type="entry name" value="ZnMc_astacin_like"/>
    <property type="match status" value="2"/>
</dbReference>
<evidence type="ECO:0000256" key="4">
    <source>
        <dbReference type="ARBA" id="ARBA00022833"/>
    </source>
</evidence>
<dbReference type="InterPro" id="IPR001506">
    <property type="entry name" value="Peptidase_M12A"/>
</dbReference>
<feature type="binding site" evidence="7">
    <location>
        <position position="620"/>
    </location>
    <ligand>
        <name>Zn(2+)</name>
        <dbReference type="ChEBI" id="CHEBI:29105"/>
        <note>catalytic</note>
    </ligand>
</feature>
<keyword evidence="6" id="KW-0325">Glycoprotein</keyword>
<dbReference type="Gene3D" id="3.40.390.10">
    <property type="entry name" value="Collagenase (Catalytic Domain)"/>
    <property type="match status" value="2"/>
</dbReference>
<evidence type="ECO:0000256" key="1">
    <source>
        <dbReference type="ARBA" id="ARBA00022670"/>
    </source>
</evidence>
<comment type="caution">
    <text evidence="11">The sequence shown here is derived from an EMBL/GenBank/DDBJ whole genome shotgun (WGS) entry which is preliminary data.</text>
</comment>
<dbReference type="SUPFAM" id="SSF82895">
    <property type="entry name" value="TSP-1 type 1 repeat"/>
    <property type="match status" value="2"/>
</dbReference>
<feature type="binding site" evidence="7">
    <location>
        <position position="173"/>
    </location>
    <ligand>
        <name>Zn(2+)</name>
        <dbReference type="ChEBI" id="CHEBI:29105"/>
        <note>catalytic</note>
    </ligand>
</feature>
<evidence type="ECO:0000256" key="3">
    <source>
        <dbReference type="ARBA" id="ARBA00022801"/>
    </source>
</evidence>
<dbReference type="InterPro" id="IPR006026">
    <property type="entry name" value="Peptidase_Metallo"/>
</dbReference>
<comment type="cofactor">
    <cofactor evidence="7 8">
        <name>Zn(2+)</name>
        <dbReference type="ChEBI" id="CHEBI:29105"/>
    </cofactor>
    <text evidence="7 8">Binds 1 zinc ion per subunit.</text>
</comment>
<gene>
    <name evidence="11" type="ORF">PEVE_00021542</name>
</gene>
<dbReference type="PANTHER" id="PTHR10127:SF780">
    <property type="entry name" value="METALLOENDOPEPTIDASE"/>
    <property type="match status" value="1"/>
</dbReference>
<dbReference type="InterPro" id="IPR034035">
    <property type="entry name" value="Astacin-like_dom"/>
</dbReference>
<feature type="binding site" evidence="7">
    <location>
        <position position="177"/>
    </location>
    <ligand>
        <name>Zn(2+)</name>
        <dbReference type="ChEBI" id="CHEBI:29105"/>
        <note>catalytic</note>
    </ligand>
</feature>
<accession>A0ABN8SNE1</accession>
<dbReference type="PRINTS" id="PR00480">
    <property type="entry name" value="ASTACIN"/>
</dbReference>
<dbReference type="SMART" id="SM00209">
    <property type="entry name" value="TSP1"/>
    <property type="match status" value="4"/>
</dbReference>
<dbReference type="EC" id="3.4.24.-" evidence="8"/>
<evidence type="ECO:0000256" key="7">
    <source>
        <dbReference type="PROSITE-ProRule" id="PRU01211"/>
    </source>
</evidence>
<feature type="non-terminal residue" evidence="11">
    <location>
        <position position="1"/>
    </location>
</feature>
<comment type="caution">
    <text evidence="7">Lacks conserved residue(s) required for the propagation of feature annotation.</text>
</comment>
<evidence type="ECO:0000256" key="6">
    <source>
        <dbReference type="ARBA" id="ARBA00023180"/>
    </source>
</evidence>
<keyword evidence="4 7" id="KW-0862">Zinc</keyword>
<feature type="domain" description="Peptidase M12A" evidence="10">
    <location>
        <begin position="80"/>
        <end position="276"/>
    </location>
</feature>
<evidence type="ECO:0000313" key="12">
    <source>
        <dbReference type="Proteomes" id="UP001159427"/>
    </source>
</evidence>
<dbReference type="SUPFAM" id="SSF55486">
    <property type="entry name" value="Metalloproteases ('zincins'), catalytic domain"/>
    <property type="match status" value="2"/>
</dbReference>
<evidence type="ECO:0000256" key="9">
    <source>
        <dbReference type="SAM" id="MobiDB-lite"/>
    </source>
</evidence>
<dbReference type="Pfam" id="PF00090">
    <property type="entry name" value="TSP_1"/>
    <property type="match status" value="2"/>
</dbReference>
<dbReference type="Proteomes" id="UP001159427">
    <property type="component" value="Unassembled WGS sequence"/>
</dbReference>
<keyword evidence="1 7" id="KW-0645">Protease</keyword>
<feature type="active site" evidence="7">
    <location>
        <position position="174"/>
    </location>
</feature>
<feature type="binding site" evidence="7">
    <location>
        <position position="183"/>
    </location>
    <ligand>
        <name>Zn(2+)</name>
        <dbReference type="ChEBI" id="CHEBI:29105"/>
        <note>catalytic</note>
    </ligand>
</feature>
<evidence type="ECO:0000256" key="8">
    <source>
        <dbReference type="RuleBase" id="RU361183"/>
    </source>
</evidence>
<keyword evidence="12" id="KW-1185">Reference proteome</keyword>
<feature type="disulfide bond" evidence="7">
    <location>
        <begin position="580"/>
        <end position="602"/>
    </location>
</feature>
<reference evidence="11 12" key="1">
    <citation type="submission" date="2022-05" db="EMBL/GenBank/DDBJ databases">
        <authorList>
            <consortium name="Genoscope - CEA"/>
            <person name="William W."/>
        </authorList>
    </citation>
    <scope>NUCLEOTIDE SEQUENCE [LARGE SCALE GENOMIC DNA]</scope>
</reference>
<proteinExistence type="predicted"/>
<dbReference type="EMBL" id="CALNXI010002883">
    <property type="protein sequence ID" value="CAH3191271.1"/>
    <property type="molecule type" value="Genomic_DNA"/>
</dbReference>
<feature type="binding site" evidence="7">
    <location>
        <position position="610"/>
    </location>
    <ligand>
        <name>Zn(2+)</name>
        <dbReference type="ChEBI" id="CHEBI:29105"/>
        <note>catalytic</note>
    </ligand>
</feature>
<protein>
    <recommendedName>
        <fullName evidence="8">Metalloendopeptidase</fullName>
        <ecNumber evidence="8">3.4.24.-</ecNumber>
    </recommendedName>
</protein>
<dbReference type="InterPro" id="IPR024079">
    <property type="entry name" value="MetalloPept_cat_dom_sf"/>
</dbReference>
<dbReference type="Pfam" id="PF01400">
    <property type="entry name" value="Astacin"/>
    <property type="match status" value="2"/>
</dbReference>
<dbReference type="SMART" id="SM00235">
    <property type="entry name" value="ZnMc"/>
    <property type="match status" value="2"/>
</dbReference>
<keyword evidence="2 7" id="KW-0479">Metal-binding</keyword>
<feature type="domain" description="Peptidase M12A" evidence="10">
    <location>
        <begin position="518"/>
        <end position="713"/>
    </location>
</feature>
<dbReference type="PROSITE" id="PS50092">
    <property type="entry name" value="TSP1"/>
    <property type="match status" value="4"/>
</dbReference>
<feature type="disulfide bond" evidence="7">
    <location>
        <begin position="143"/>
        <end position="165"/>
    </location>
</feature>
<feature type="region of interest" description="Disordered" evidence="9">
    <location>
        <begin position="493"/>
        <end position="512"/>
    </location>
</feature>
<dbReference type="PANTHER" id="PTHR10127">
    <property type="entry name" value="DISCOIDIN, CUB, EGF, LAMININ , AND ZINC METALLOPROTEASE DOMAIN CONTAINING"/>
    <property type="match status" value="1"/>
</dbReference>
<feature type="compositionally biased region" description="Basic and acidic residues" evidence="9">
    <location>
        <begin position="493"/>
        <end position="502"/>
    </location>
</feature>
<organism evidence="11 12">
    <name type="scientific">Porites evermanni</name>
    <dbReference type="NCBI Taxonomy" id="104178"/>
    <lineage>
        <taxon>Eukaryota</taxon>
        <taxon>Metazoa</taxon>
        <taxon>Cnidaria</taxon>
        <taxon>Anthozoa</taxon>
        <taxon>Hexacorallia</taxon>
        <taxon>Scleractinia</taxon>
        <taxon>Fungiina</taxon>
        <taxon>Poritidae</taxon>
        <taxon>Porites</taxon>
    </lineage>
</organism>
<evidence type="ECO:0000256" key="2">
    <source>
        <dbReference type="ARBA" id="ARBA00022723"/>
    </source>
</evidence>
<dbReference type="InterPro" id="IPR000884">
    <property type="entry name" value="TSP1_rpt"/>
</dbReference>
<feature type="active site" evidence="7">
    <location>
        <position position="611"/>
    </location>
</feature>
<name>A0ABN8SNE1_9CNID</name>
<dbReference type="InterPro" id="IPR036383">
    <property type="entry name" value="TSP1_rpt_sf"/>
</dbReference>
<keyword evidence="5 7" id="KW-0482">Metalloprotease</keyword>
<evidence type="ECO:0000259" key="10">
    <source>
        <dbReference type="PROSITE" id="PS51864"/>
    </source>
</evidence>
<feature type="binding site" evidence="7">
    <location>
        <position position="614"/>
    </location>
    <ligand>
        <name>Zn(2+)</name>
        <dbReference type="ChEBI" id="CHEBI:29105"/>
        <note>catalytic</note>
    </ligand>
</feature>
<dbReference type="PRINTS" id="PR01705">
    <property type="entry name" value="TSP1REPEAT"/>
</dbReference>
<evidence type="ECO:0000256" key="5">
    <source>
        <dbReference type="ARBA" id="ARBA00023049"/>
    </source>
</evidence>
<dbReference type="PROSITE" id="PS51864">
    <property type="entry name" value="ASTACIN"/>
    <property type="match status" value="2"/>
</dbReference>
<evidence type="ECO:0000313" key="11">
    <source>
        <dbReference type="EMBL" id="CAH3191271.1"/>
    </source>
</evidence>
<dbReference type="Gene3D" id="2.20.100.10">
    <property type="entry name" value="Thrombospondin type-1 (TSP1) repeat"/>
    <property type="match status" value="2"/>
</dbReference>
<keyword evidence="7" id="KW-1015">Disulfide bond</keyword>